<sequence>MDALVWRSLGEIDALVARSSTAVLFRFEGDWETDGGGCCVFLVGLAFPRRLGGVAVCAFAVWILEQIDLSRVSEVVSASQPPFIAAGQLRGRHNMVETGDGSSASLGHTG</sequence>
<name>A0A816NS36_BRANA</name>
<dbReference type="EMBL" id="HG994363">
    <property type="protein sequence ID" value="CAF2039289.1"/>
    <property type="molecule type" value="Genomic_DNA"/>
</dbReference>
<dbReference type="Proteomes" id="UP001295469">
    <property type="component" value="Chromosome A09"/>
</dbReference>
<evidence type="ECO:0000313" key="1">
    <source>
        <dbReference type="EMBL" id="CAF2039289.1"/>
    </source>
</evidence>
<reference evidence="1" key="1">
    <citation type="submission" date="2021-01" db="EMBL/GenBank/DDBJ databases">
        <authorList>
            <consortium name="Genoscope - CEA"/>
            <person name="William W."/>
        </authorList>
    </citation>
    <scope>NUCLEOTIDE SEQUENCE</scope>
</reference>
<dbReference type="AlphaFoldDB" id="A0A816NS36"/>
<protein>
    <submittedName>
        <fullName evidence="1">(rape) hypothetical protein</fullName>
    </submittedName>
</protein>
<accession>A0A816NS36</accession>
<gene>
    <name evidence="1" type="ORF">DARMORV10_A09P14280.1</name>
</gene>
<organism evidence="1">
    <name type="scientific">Brassica napus</name>
    <name type="common">Rape</name>
    <dbReference type="NCBI Taxonomy" id="3708"/>
    <lineage>
        <taxon>Eukaryota</taxon>
        <taxon>Viridiplantae</taxon>
        <taxon>Streptophyta</taxon>
        <taxon>Embryophyta</taxon>
        <taxon>Tracheophyta</taxon>
        <taxon>Spermatophyta</taxon>
        <taxon>Magnoliopsida</taxon>
        <taxon>eudicotyledons</taxon>
        <taxon>Gunneridae</taxon>
        <taxon>Pentapetalae</taxon>
        <taxon>rosids</taxon>
        <taxon>malvids</taxon>
        <taxon>Brassicales</taxon>
        <taxon>Brassicaceae</taxon>
        <taxon>Brassiceae</taxon>
        <taxon>Brassica</taxon>
    </lineage>
</organism>
<proteinExistence type="predicted"/>